<dbReference type="Proteomes" id="UP000234271">
    <property type="component" value="Chromosome"/>
</dbReference>
<accession>A0A2N9YG38</accession>
<dbReference type="RefSeq" id="WP_062152954.1">
    <property type="nucleotide sequence ID" value="NZ_CP012373.2"/>
</dbReference>
<dbReference type="AlphaFoldDB" id="A0A2N9YG38"/>
<dbReference type="STRING" id="288004.AL038_11415"/>
<gene>
    <name evidence="1" type="ORF">BLE401_12855</name>
</gene>
<name>A0A2N9YG38_9GAMM</name>
<organism evidence="1 2">
    <name type="scientific">Beggiatoa leptomitoformis</name>
    <dbReference type="NCBI Taxonomy" id="288004"/>
    <lineage>
        <taxon>Bacteria</taxon>
        <taxon>Pseudomonadati</taxon>
        <taxon>Pseudomonadota</taxon>
        <taxon>Gammaproteobacteria</taxon>
        <taxon>Thiotrichales</taxon>
        <taxon>Thiotrichaceae</taxon>
        <taxon>Beggiatoa</taxon>
    </lineage>
</organism>
<keyword evidence="2" id="KW-1185">Reference proteome</keyword>
<dbReference type="KEGG" id="blep:AL038_11415"/>
<dbReference type="EMBL" id="CP018889">
    <property type="protein sequence ID" value="AUI69488.1"/>
    <property type="molecule type" value="Genomic_DNA"/>
</dbReference>
<sequence>METAYKDLEVCILGILQRAITETRTMVLMGQTEKAADLLDALDNIPRHLANWQESSKFEIQAQLSYFMEKYPNHLTNYVEVFETKRSLIW</sequence>
<protein>
    <submittedName>
        <fullName evidence="1">Uncharacterized protein</fullName>
    </submittedName>
</protein>
<evidence type="ECO:0000313" key="1">
    <source>
        <dbReference type="EMBL" id="AUI69488.1"/>
    </source>
</evidence>
<reference evidence="2" key="1">
    <citation type="submission" date="2016-12" db="EMBL/GenBank/DDBJ databases">
        <title>Complete Genome Sequence of Beggiatoa leptomitiformis D-401.</title>
        <authorList>
            <person name="Fomenkov A."/>
            <person name="Vincze T."/>
            <person name="Grabovich M."/>
            <person name="Anton B.P."/>
            <person name="Dubinina G."/>
            <person name="Orlova M."/>
            <person name="Belousova E."/>
            <person name="Roberts R.J."/>
        </authorList>
    </citation>
    <scope>NUCLEOTIDE SEQUENCE [LARGE SCALE GENOMIC DNA]</scope>
    <source>
        <strain evidence="2">D-401</strain>
    </source>
</reference>
<proteinExistence type="predicted"/>
<evidence type="ECO:0000313" key="2">
    <source>
        <dbReference type="Proteomes" id="UP000234271"/>
    </source>
</evidence>